<dbReference type="STRING" id="641691.SAMN05421636_11059"/>
<protein>
    <recommendedName>
        <fullName evidence="3">Glycoside-hydrolase family GH114 TIM-barrel domain-containing protein</fullName>
    </recommendedName>
</protein>
<gene>
    <name evidence="1" type="ORF">SAMN05421636_11059</name>
</gene>
<dbReference type="Gene3D" id="3.20.20.70">
    <property type="entry name" value="Aldolase class I"/>
    <property type="match status" value="1"/>
</dbReference>
<evidence type="ECO:0008006" key="3">
    <source>
        <dbReference type="Google" id="ProtNLM"/>
    </source>
</evidence>
<dbReference type="RefSeq" id="WP_139205166.1">
    <property type="nucleotide sequence ID" value="NZ_FNAO01000010.1"/>
</dbReference>
<name>A0A1G7HUK9_9FLAO</name>
<dbReference type="AlphaFoldDB" id="A0A1G7HUK9"/>
<evidence type="ECO:0000313" key="1">
    <source>
        <dbReference type="EMBL" id="SDF04231.1"/>
    </source>
</evidence>
<reference evidence="1 2" key="1">
    <citation type="submission" date="2016-10" db="EMBL/GenBank/DDBJ databases">
        <authorList>
            <person name="de Groot N.N."/>
        </authorList>
    </citation>
    <scope>NUCLEOTIDE SEQUENCE [LARGE SCALE GENOMIC DNA]</scope>
    <source>
        <strain evidence="1 2">DSM 23421</strain>
    </source>
</reference>
<dbReference type="EMBL" id="FNAO01000010">
    <property type="protein sequence ID" value="SDF04231.1"/>
    <property type="molecule type" value="Genomic_DNA"/>
</dbReference>
<keyword evidence="2" id="KW-1185">Reference proteome</keyword>
<organism evidence="1 2">
    <name type="scientific">Pricia antarctica</name>
    <dbReference type="NCBI Taxonomy" id="641691"/>
    <lineage>
        <taxon>Bacteria</taxon>
        <taxon>Pseudomonadati</taxon>
        <taxon>Bacteroidota</taxon>
        <taxon>Flavobacteriia</taxon>
        <taxon>Flavobacteriales</taxon>
        <taxon>Flavobacteriaceae</taxon>
        <taxon>Pricia</taxon>
    </lineage>
</organism>
<evidence type="ECO:0000313" key="2">
    <source>
        <dbReference type="Proteomes" id="UP000199109"/>
    </source>
</evidence>
<accession>A0A1G7HUK9</accession>
<proteinExistence type="predicted"/>
<sequence length="501" mass="55814">MNRKKFLKSGILTAAAMGAAPSLMSWIPNCVSAGELKQNLTWTPKGGKTLTQLDTKVEEYYGNPDDVSAVGRARKMQALIMELAIKAKTRNENFQVVPQDTLQYAHIDGNATNSYDWNVLNLLDGWGIENFSTTTVTRLANLSKVGIKGTANTNGSTVQVVADNQKIAADNNILWHPRLSAEVYQSPGIGNPGYKPIYSPPSNSYNIIHDPIPAGVANTLNSNNINSMSDAKNYLYMISTGKYSNWPDWETNPGNRLDISTNAGYLVPFSGGRFQPTGPAEVVAQAIADHGTEWDFFWVAKGYAPNEGRKAYIEELAASEWDVFYIDAHFNMSSLTKEEVETLKWKPQGGRRQVIAYLSIGTTELYRWYADPVMVNPNTGSFLHGTVENGTFIPARERFGDDDIPNWMLWSAYSGQYADEATPIWWHPMWRDIIVRGGSPFKNPRYDHSLFPDGRSSIDKIVDMGFDGVYLDNVSRATSSVANWTALQAYNNANPKWYLEP</sequence>
<dbReference type="Proteomes" id="UP000199109">
    <property type="component" value="Unassembled WGS sequence"/>
</dbReference>
<dbReference type="OrthoDB" id="30037at2"/>
<dbReference type="InterPro" id="IPR013785">
    <property type="entry name" value="Aldolase_TIM"/>
</dbReference>